<feature type="non-terminal residue" evidence="1">
    <location>
        <position position="1"/>
    </location>
</feature>
<evidence type="ECO:0000313" key="2">
    <source>
        <dbReference type="Proteomes" id="UP001055439"/>
    </source>
</evidence>
<dbReference type="Proteomes" id="UP001055439">
    <property type="component" value="Chromosome 9"/>
</dbReference>
<name>A0A9E7ICA9_9LILI</name>
<dbReference type="AlphaFoldDB" id="A0A9E7ICA9"/>
<organism evidence="1 2">
    <name type="scientific">Musa troglodytarum</name>
    <name type="common">fe'i banana</name>
    <dbReference type="NCBI Taxonomy" id="320322"/>
    <lineage>
        <taxon>Eukaryota</taxon>
        <taxon>Viridiplantae</taxon>
        <taxon>Streptophyta</taxon>
        <taxon>Embryophyta</taxon>
        <taxon>Tracheophyta</taxon>
        <taxon>Spermatophyta</taxon>
        <taxon>Magnoliopsida</taxon>
        <taxon>Liliopsida</taxon>
        <taxon>Zingiberales</taxon>
        <taxon>Musaceae</taxon>
        <taxon>Musa</taxon>
    </lineage>
</organism>
<dbReference type="EMBL" id="CP097511">
    <property type="protein sequence ID" value="URE45804.1"/>
    <property type="molecule type" value="Genomic_DNA"/>
</dbReference>
<keyword evidence="2" id="KW-1185">Reference proteome</keyword>
<reference evidence="1" key="1">
    <citation type="submission" date="2022-05" db="EMBL/GenBank/DDBJ databases">
        <title>The Musa troglodytarum L. genome provides insights into the mechanism of non-climacteric behaviour and enrichment of carotenoids.</title>
        <authorList>
            <person name="Wang J."/>
        </authorList>
    </citation>
    <scope>NUCLEOTIDE SEQUENCE</scope>
    <source>
        <tissue evidence="1">Leaf</tissue>
    </source>
</reference>
<protein>
    <submittedName>
        <fullName evidence="1">Uncharacterized protein</fullName>
    </submittedName>
</protein>
<sequence>LVVLYPPDSQKEKPSLWHTTVSRPDPSTAACASMPHIFCMCAGHALLSCNLNQAK</sequence>
<proteinExistence type="predicted"/>
<gene>
    <name evidence="1" type="ORF">MUK42_18466</name>
</gene>
<accession>A0A9E7ICA9</accession>
<evidence type="ECO:0000313" key="1">
    <source>
        <dbReference type="EMBL" id="URE45804.1"/>
    </source>
</evidence>
<dbReference type="EMBL" id="CP097511">
    <property type="protein sequence ID" value="URE45805.1"/>
    <property type="molecule type" value="Genomic_DNA"/>
</dbReference>